<dbReference type="Pfam" id="PF03619">
    <property type="entry name" value="Solute_trans_a"/>
    <property type="match status" value="1"/>
</dbReference>
<keyword evidence="3 5" id="KW-1133">Transmembrane helix</keyword>
<dbReference type="KEGG" id="aplc:110986055"/>
<dbReference type="PANTHER" id="PTHR23423">
    <property type="entry name" value="ORGANIC SOLUTE TRANSPORTER-RELATED"/>
    <property type="match status" value="1"/>
</dbReference>
<organism evidence="6 7">
    <name type="scientific">Acanthaster planci</name>
    <name type="common">Crown-of-thorns starfish</name>
    <dbReference type="NCBI Taxonomy" id="133434"/>
    <lineage>
        <taxon>Eukaryota</taxon>
        <taxon>Metazoa</taxon>
        <taxon>Echinodermata</taxon>
        <taxon>Eleutherozoa</taxon>
        <taxon>Asterozoa</taxon>
        <taxon>Asteroidea</taxon>
        <taxon>Valvatacea</taxon>
        <taxon>Valvatida</taxon>
        <taxon>Acanthasteridae</taxon>
        <taxon>Acanthaster</taxon>
    </lineage>
</organism>
<evidence type="ECO:0000313" key="6">
    <source>
        <dbReference type="Proteomes" id="UP000694845"/>
    </source>
</evidence>
<feature type="transmembrane region" description="Helical" evidence="5">
    <location>
        <begin position="111"/>
        <end position="132"/>
    </location>
</feature>
<dbReference type="AlphaFoldDB" id="A0A8B7ZCE8"/>
<gene>
    <name evidence="7" type="primary">LOC110986055</name>
</gene>
<sequence>MYLLSIGNHFSIPLVWFLRVIMAESPRILSTAAALLATLGTTAVAGMTSSARPTEPPAPPVTSAGGSAMVIATSESSVPVLTTLLHTAASQNATEMSGNDTTTAAPVYTKIFLQTAAAQGIAGVFAFASILVTCHQIYMHLRHYTCPGEQRWIVRILFIVPIYAFDSWLSLLFFSQDHYYVYFDSVRDIYE</sequence>
<evidence type="ECO:0000256" key="3">
    <source>
        <dbReference type="ARBA" id="ARBA00022989"/>
    </source>
</evidence>
<evidence type="ECO:0000256" key="2">
    <source>
        <dbReference type="ARBA" id="ARBA00022692"/>
    </source>
</evidence>
<evidence type="ECO:0000313" key="7">
    <source>
        <dbReference type="RefSeq" id="XP_022103343.1"/>
    </source>
</evidence>
<evidence type="ECO:0000256" key="4">
    <source>
        <dbReference type="ARBA" id="ARBA00023136"/>
    </source>
</evidence>
<accession>A0A8B7ZCE8</accession>
<proteinExistence type="predicted"/>
<keyword evidence="6" id="KW-1185">Reference proteome</keyword>
<dbReference type="GO" id="GO:0016020">
    <property type="term" value="C:membrane"/>
    <property type="evidence" value="ECO:0007669"/>
    <property type="project" value="UniProtKB-SubCell"/>
</dbReference>
<name>A0A8B7ZCE8_ACAPL</name>
<comment type="subcellular location">
    <subcellularLocation>
        <location evidence="1">Membrane</location>
        <topology evidence="1">Multi-pass membrane protein</topology>
    </subcellularLocation>
</comment>
<dbReference type="Proteomes" id="UP000694845">
    <property type="component" value="Unplaced"/>
</dbReference>
<dbReference type="RefSeq" id="XP_022103343.1">
    <property type="nucleotide sequence ID" value="XM_022247651.1"/>
</dbReference>
<dbReference type="InterPro" id="IPR005178">
    <property type="entry name" value="Ostalpha/TMEM184C"/>
</dbReference>
<dbReference type="OrthoDB" id="5348404at2759"/>
<evidence type="ECO:0000256" key="5">
    <source>
        <dbReference type="SAM" id="Phobius"/>
    </source>
</evidence>
<evidence type="ECO:0000256" key="1">
    <source>
        <dbReference type="ARBA" id="ARBA00004141"/>
    </source>
</evidence>
<reference evidence="7" key="1">
    <citation type="submission" date="2025-08" db="UniProtKB">
        <authorList>
            <consortium name="RefSeq"/>
        </authorList>
    </citation>
    <scope>IDENTIFICATION</scope>
</reference>
<keyword evidence="4 5" id="KW-0472">Membrane</keyword>
<dbReference type="GeneID" id="110986055"/>
<feature type="transmembrane region" description="Helical" evidence="5">
    <location>
        <begin position="152"/>
        <end position="174"/>
    </location>
</feature>
<protein>
    <submittedName>
        <fullName evidence="7">Transmembrane protein 184B-like</fullName>
    </submittedName>
</protein>
<keyword evidence="2 5" id="KW-0812">Transmembrane</keyword>
<feature type="non-terminal residue" evidence="7">
    <location>
        <position position="191"/>
    </location>
</feature>